<feature type="chain" id="PRO_5046906144" evidence="1">
    <location>
        <begin position="27"/>
        <end position="250"/>
    </location>
</feature>
<protein>
    <submittedName>
        <fullName evidence="3">DUF4097 family beta strand repeat-containing protein</fullName>
    </submittedName>
</protein>
<name>A0ABU7KYG4_9ACTN</name>
<dbReference type="EMBL" id="JAUUCC010000080">
    <property type="protein sequence ID" value="MEE2053712.1"/>
    <property type="molecule type" value="Genomic_DNA"/>
</dbReference>
<dbReference type="Proteomes" id="UP001348641">
    <property type="component" value="Unassembled WGS sequence"/>
</dbReference>
<evidence type="ECO:0000259" key="2">
    <source>
        <dbReference type="Pfam" id="PF13349"/>
    </source>
</evidence>
<reference evidence="3 4" key="1">
    <citation type="submission" date="2023-07" db="EMBL/GenBank/DDBJ databases">
        <authorList>
            <person name="Girao M."/>
            <person name="Carvalho M.F."/>
        </authorList>
    </citation>
    <scope>NUCLEOTIDE SEQUENCE [LARGE SCALE GENOMIC DNA]</scope>
    <source>
        <strain evidence="3 4">66/93</strain>
    </source>
</reference>
<evidence type="ECO:0000256" key="1">
    <source>
        <dbReference type="SAM" id="SignalP"/>
    </source>
</evidence>
<proteinExistence type="predicted"/>
<keyword evidence="1" id="KW-0732">Signal</keyword>
<feature type="signal peptide" evidence="1">
    <location>
        <begin position="1"/>
        <end position="26"/>
    </location>
</feature>
<dbReference type="PROSITE" id="PS51257">
    <property type="entry name" value="PROKAR_LIPOPROTEIN"/>
    <property type="match status" value="1"/>
</dbReference>
<sequence>MKTNPAVLAPVCAAATVLLLSGCASVATVDEAEAQHRSFTPSSDVLTIAVGRGDLEVVPAEVDDIQVTRWVSGGAVIGPPRATWELRGETLSLQLRCGPRAGCDARYEVTVPEGTSLTVEGDNGDTTATGFAEPLEIGTDNGQVTVENVSGPLVLRSGNGGLRARGIASPTLEAHTENGSIDVSFARAPDDVRVSTANGSATVELPEAGYDVSSSSDNGEVVTDVEVVPGSGHVIDAETENGDIRLVPAR</sequence>
<feature type="domain" description="DUF4097" evidence="2">
    <location>
        <begin position="117"/>
        <end position="246"/>
    </location>
</feature>
<evidence type="ECO:0000313" key="3">
    <source>
        <dbReference type="EMBL" id="MEE2053712.1"/>
    </source>
</evidence>
<organism evidence="3 4">
    <name type="scientific">Nocardiopsis tropica</name>
    <dbReference type="NCBI Taxonomy" id="109330"/>
    <lineage>
        <taxon>Bacteria</taxon>
        <taxon>Bacillati</taxon>
        <taxon>Actinomycetota</taxon>
        <taxon>Actinomycetes</taxon>
        <taxon>Streptosporangiales</taxon>
        <taxon>Nocardiopsidaceae</taxon>
        <taxon>Nocardiopsis</taxon>
    </lineage>
</organism>
<dbReference type="Pfam" id="PF13349">
    <property type="entry name" value="DUF4097"/>
    <property type="match status" value="1"/>
</dbReference>
<dbReference type="RefSeq" id="WP_330160640.1">
    <property type="nucleotide sequence ID" value="NZ_BAAAJA010000008.1"/>
</dbReference>
<dbReference type="InterPro" id="IPR025164">
    <property type="entry name" value="Toastrack_DUF4097"/>
</dbReference>
<accession>A0ABU7KYG4</accession>
<gene>
    <name evidence="3" type="ORF">Q8A49_24745</name>
</gene>
<evidence type="ECO:0000313" key="4">
    <source>
        <dbReference type="Proteomes" id="UP001348641"/>
    </source>
</evidence>
<comment type="caution">
    <text evidence="3">The sequence shown here is derived from an EMBL/GenBank/DDBJ whole genome shotgun (WGS) entry which is preliminary data.</text>
</comment>